<comment type="caution">
    <text evidence="4">The sequence shown here is derived from an EMBL/GenBank/DDBJ whole genome shotgun (WGS) entry which is preliminary data.</text>
</comment>
<feature type="binding site" evidence="3">
    <location>
        <position position="179"/>
    </location>
    <ligand>
        <name>Zn(2+)</name>
        <dbReference type="ChEBI" id="CHEBI:29105"/>
        <label>1</label>
        <note>catalytic</note>
    </ligand>
</feature>
<keyword evidence="3" id="KW-0862">Zinc</keyword>
<dbReference type="GO" id="GO:0016832">
    <property type="term" value="F:aldehyde-lyase activity"/>
    <property type="evidence" value="ECO:0007669"/>
    <property type="project" value="InterPro"/>
</dbReference>
<reference evidence="4" key="1">
    <citation type="submission" date="2007-08" db="EMBL/GenBank/DDBJ databases">
        <title>Draft genome sequence of Clostridium leptum (DSM 753).</title>
        <authorList>
            <person name="Sudarsanam P."/>
            <person name="Ley R."/>
            <person name="Guruge J."/>
            <person name="Turnbaugh P.J."/>
            <person name="Mahowald M."/>
            <person name="Liep D."/>
            <person name="Gordon J."/>
        </authorList>
    </citation>
    <scope>NUCLEOTIDE SEQUENCE [LARGE SCALE GENOMIC DNA]</scope>
    <source>
        <strain evidence="4">DSM 753</strain>
    </source>
</reference>
<dbReference type="GO" id="GO:0008270">
    <property type="term" value="F:zinc ion binding"/>
    <property type="evidence" value="ECO:0007669"/>
    <property type="project" value="InterPro"/>
</dbReference>
<feature type="binding site" evidence="3">
    <location>
        <position position="83"/>
    </location>
    <ligand>
        <name>Zn(2+)</name>
        <dbReference type="ChEBI" id="CHEBI:29105"/>
        <label>1</label>
        <note>catalytic</note>
    </ligand>
</feature>
<dbReference type="eggNOG" id="COG0191">
    <property type="taxonomic scope" value="Bacteria"/>
</dbReference>
<dbReference type="PANTHER" id="PTHR30304:SF0">
    <property type="entry name" value="D-TAGATOSE-1,6-BISPHOSPHATE ALDOLASE SUBUNIT GATY-RELATED"/>
    <property type="match status" value="1"/>
</dbReference>
<dbReference type="NCBIfam" id="TIGR00167">
    <property type="entry name" value="cbbA"/>
    <property type="match status" value="1"/>
</dbReference>
<dbReference type="PANTHER" id="PTHR30304">
    <property type="entry name" value="D-TAGATOSE-1,6-BISPHOSPHATE ALDOLASE"/>
    <property type="match status" value="1"/>
</dbReference>
<accession>A7VTF7</accession>
<dbReference type="Proteomes" id="UP000003490">
    <property type="component" value="Unassembled WGS sequence"/>
</dbReference>
<dbReference type="AlphaFoldDB" id="A7VTF7"/>
<dbReference type="InterPro" id="IPR013785">
    <property type="entry name" value="Aldolase_TIM"/>
</dbReference>
<feature type="binding site" evidence="2">
    <location>
        <position position="180"/>
    </location>
    <ligand>
        <name>dihydroxyacetone phosphate</name>
        <dbReference type="ChEBI" id="CHEBI:57642"/>
    </ligand>
</feature>
<dbReference type="InterPro" id="IPR000771">
    <property type="entry name" value="FBA_II"/>
</dbReference>
<proteinExistence type="predicted"/>
<evidence type="ECO:0000256" key="2">
    <source>
        <dbReference type="PIRSR" id="PIRSR001359-2"/>
    </source>
</evidence>
<evidence type="ECO:0000256" key="1">
    <source>
        <dbReference type="PIRSR" id="PIRSR001359-1"/>
    </source>
</evidence>
<feature type="active site" description="Proton donor" evidence="1">
    <location>
        <position position="82"/>
    </location>
</feature>
<keyword evidence="6" id="KW-1185">Reference proteome</keyword>
<feature type="binding site" evidence="3">
    <location>
        <position position="134"/>
    </location>
    <ligand>
        <name>Zn(2+)</name>
        <dbReference type="ChEBI" id="CHEBI:29105"/>
        <label>2</label>
    </ligand>
</feature>
<name>A7VTF7_9FIRM</name>
<comment type="cofactor">
    <cofactor evidence="3">
        <name>Zn(2+)</name>
        <dbReference type="ChEBI" id="CHEBI:29105"/>
    </cofactor>
    <text evidence="3">Binds 2 Zn(2+) ions per subunit. One is catalytic and the other provides a structural contribution.</text>
</comment>
<evidence type="ECO:0000256" key="3">
    <source>
        <dbReference type="PIRSR" id="PIRSR001359-3"/>
    </source>
</evidence>
<dbReference type="OrthoDB" id="9803995at2"/>
<feature type="binding site" evidence="3">
    <location>
        <position position="104"/>
    </location>
    <ligand>
        <name>Zn(2+)</name>
        <dbReference type="ChEBI" id="CHEBI:29105"/>
        <label>2</label>
    </ligand>
</feature>
<keyword evidence="3" id="KW-0479">Metal-binding</keyword>
<dbReference type="GO" id="GO:0005975">
    <property type="term" value="P:carbohydrate metabolic process"/>
    <property type="evidence" value="ECO:0007669"/>
    <property type="project" value="InterPro"/>
</dbReference>
<evidence type="ECO:0000313" key="5">
    <source>
        <dbReference type="EMBL" id="PEQ25435.1"/>
    </source>
</evidence>
<dbReference type="InterPro" id="IPR050246">
    <property type="entry name" value="Class_II_FBP_aldolase"/>
</dbReference>
<dbReference type="Pfam" id="PF01116">
    <property type="entry name" value="F_bP_aldolase"/>
    <property type="match status" value="1"/>
</dbReference>
<protein>
    <submittedName>
        <fullName evidence="4">Ketose-bisphosphate aldolase</fullName>
    </submittedName>
</protein>
<dbReference type="HOGENOM" id="CLU_040088_0_1_9"/>
<dbReference type="CDD" id="cd00947">
    <property type="entry name" value="TBP_aldolase_IIB"/>
    <property type="match status" value="1"/>
</dbReference>
<dbReference type="Gene3D" id="3.20.20.70">
    <property type="entry name" value="Aldolase class I"/>
    <property type="match status" value="1"/>
</dbReference>
<dbReference type="Proteomes" id="UP000220611">
    <property type="component" value="Unassembled WGS sequence"/>
</dbReference>
<evidence type="ECO:0000313" key="6">
    <source>
        <dbReference type="Proteomes" id="UP000220611"/>
    </source>
</evidence>
<gene>
    <name evidence="5" type="ORF">CH238_00050</name>
    <name evidence="4" type="ORF">CLOLEP_01849</name>
</gene>
<organism evidence="4">
    <name type="scientific">[Clostridium] leptum DSM 753</name>
    <dbReference type="NCBI Taxonomy" id="428125"/>
    <lineage>
        <taxon>Bacteria</taxon>
        <taxon>Bacillati</taxon>
        <taxon>Bacillota</taxon>
        <taxon>Clostridia</taxon>
        <taxon>Eubacteriales</taxon>
        <taxon>Oscillospiraceae</taxon>
        <taxon>Oscillospiraceae incertae sedis</taxon>
    </lineage>
</organism>
<feature type="binding site" evidence="2">
    <location>
        <begin position="208"/>
        <end position="210"/>
    </location>
    <ligand>
        <name>dihydroxyacetone phosphate</name>
        <dbReference type="ChEBI" id="CHEBI:57642"/>
    </ligand>
</feature>
<evidence type="ECO:0000313" key="4">
    <source>
        <dbReference type="EMBL" id="EDO61453.1"/>
    </source>
</evidence>
<dbReference type="EMBL" id="NOXF01000001">
    <property type="protein sequence ID" value="PEQ25435.1"/>
    <property type="molecule type" value="Genomic_DNA"/>
</dbReference>
<sequence>MDGLTLKKLLRKADENGYAVPSFNYSDIWDFKAIVQAAEEEEAPVMIASNPLVVGELGAKFCAGFANAAMDQAEVPLIHHLDHSFTVEMCRDCIDSGYPSVMIDASKHDLETNIQMVRQVMDYARPKHVHVEGEIGKIKGKGIEGDFKGGDFLAEVEDAAALVKATQVDSLAVGIGSAHGFYKGKPELNFKRLAEINKAVDTPLVLHGGTGIPQEDIQRAIKEGINKVNVGTIIHCTYMNNLREELNRAGDNPYTLDVMKAVYPKVKEVVKRWIRVCMANGKA</sequence>
<dbReference type="PIRSF" id="PIRSF001359">
    <property type="entry name" value="F_bP_aldolase_II"/>
    <property type="match status" value="1"/>
</dbReference>
<dbReference type="EMBL" id="ABCB02000018">
    <property type="protein sequence ID" value="EDO61453.1"/>
    <property type="molecule type" value="Genomic_DNA"/>
</dbReference>
<reference evidence="5 6" key="3">
    <citation type="submission" date="2017-07" db="EMBL/GenBank/DDBJ databases">
        <title>Prevalence of linear plasmids in Cutibacterium (Propionibacterium) acnes isolates obtained from prostatic tissue.</title>
        <authorList>
            <person name="Davidsson S."/>
            <person name="Carlsson J."/>
            <person name="Molling P."/>
            <person name="Andren O."/>
            <person name="Andersson S.-O."/>
            <person name="Brzuszkiewicz E."/>
            <person name="Poehlein A."/>
            <person name="Al-Zeer M."/>
            <person name="Brinkmann V."/>
            <person name="Scavenius C."/>
            <person name="Nazipi S."/>
            <person name="Soderquist B."/>
            <person name="Bruggemann H."/>
        </authorList>
    </citation>
    <scope>NUCLEOTIDE SEQUENCE [LARGE SCALE GENOMIC DNA]</scope>
    <source>
        <strain evidence="5 6">DSM 753</strain>
    </source>
</reference>
<dbReference type="SUPFAM" id="SSF51569">
    <property type="entry name" value="Aldolase"/>
    <property type="match status" value="1"/>
</dbReference>
<feature type="binding site" evidence="2">
    <location>
        <begin position="229"/>
        <end position="232"/>
    </location>
    <ligand>
        <name>dihydroxyacetone phosphate</name>
        <dbReference type="ChEBI" id="CHEBI:57642"/>
    </ligand>
</feature>
<reference evidence="4" key="2">
    <citation type="submission" date="2007-08" db="EMBL/GenBank/DDBJ databases">
        <authorList>
            <person name="Fulton L."/>
            <person name="Clifton S."/>
            <person name="Fulton B."/>
            <person name="Xu J."/>
            <person name="Minx P."/>
            <person name="Pepin K.H."/>
            <person name="Johnson M."/>
            <person name="Thiruvilangam P."/>
            <person name="Bhonagiri V."/>
            <person name="Nash W.E."/>
            <person name="Wang C."/>
            <person name="Mardis E.R."/>
            <person name="Wilson R.K."/>
        </authorList>
    </citation>
    <scope>NUCLEOTIDE SEQUENCE [LARGE SCALE GENOMIC DNA]</scope>
    <source>
        <strain evidence="4">DSM 753</strain>
    </source>
</reference>
<feature type="binding site" evidence="3">
    <location>
        <position position="207"/>
    </location>
    <ligand>
        <name>Zn(2+)</name>
        <dbReference type="ChEBI" id="CHEBI:29105"/>
        <label>1</label>
        <note>catalytic</note>
    </ligand>
</feature>